<sequence>MSDFSRVPIAPPPPPCKRYRFRPYPPGTVMIPVFAQELLWSEEDGIRVPGQAGLSRLPLGWLVCRPRQVLSVRRQLFPSPDLTGQNIEQRSCSPLEADLPPRSRPHPQGQDFSNELQEPDDGRACDNAGLPEESRETSQ</sequence>
<feature type="region of interest" description="Disordered" evidence="1">
    <location>
        <begin position="78"/>
        <end position="139"/>
    </location>
</feature>
<protein>
    <submittedName>
        <fullName evidence="2">Uncharacterized protein</fullName>
    </submittedName>
</protein>
<feature type="compositionally biased region" description="Polar residues" evidence="1">
    <location>
        <begin position="82"/>
        <end position="92"/>
    </location>
</feature>
<organism evidence="2 3">
    <name type="scientific">Elysia crispata</name>
    <name type="common">lettuce slug</name>
    <dbReference type="NCBI Taxonomy" id="231223"/>
    <lineage>
        <taxon>Eukaryota</taxon>
        <taxon>Metazoa</taxon>
        <taxon>Spiralia</taxon>
        <taxon>Lophotrochozoa</taxon>
        <taxon>Mollusca</taxon>
        <taxon>Gastropoda</taxon>
        <taxon>Heterobranchia</taxon>
        <taxon>Euthyneura</taxon>
        <taxon>Panpulmonata</taxon>
        <taxon>Sacoglossa</taxon>
        <taxon>Placobranchoidea</taxon>
        <taxon>Plakobranchidae</taxon>
        <taxon>Elysia</taxon>
    </lineage>
</organism>
<proteinExistence type="predicted"/>
<comment type="caution">
    <text evidence="2">The sequence shown here is derived from an EMBL/GenBank/DDBJ whole genome shotgun (WGS) entry which is preliminary data.</text>
</comment>
<evidence type="ECO:0000313" key="3">
    <source>
        <dbReference type="Proteomes" id="UP001283361"/>
    </source>
</evidence>
<keyword evidence="3" id="KW-1185">Reference proteome</keyword>
<evidence type="ECO:0000256" key="1">
    <source>
        <dbReference type="SAM" id="MobiDB-lite"/>
    </source>
</evidence>
<reference evidence="2" key="1">
    <citation type="journal article" date="2023" name="G3 (Bethesda)">
        <title>A reference genome for the long-term kleptoplast-retaining sea slug Elysia crispata morphotype clarki.</title>
        <authorList>
            <person name="Eastman K.E."/>
            <person name="Pendleton A.L."/>
            <person name="Shaikh M.A."/>
            <person name="Suttiyut T."/>
            <person name="Ogas R."/>
            <person name="Tomko P."/>
            <person name="Gavelis G."/>
            <person name="Widhalm J.R."/>
            <person name="Wisecaver J.H."/>
        </authorList>
    </citation>
    <scope>NUCLEOTIDE SEQUENCE</scope>
    <source>
        <strain evidence="2">ECLA1</strain>
    </source>
</reference>
<name>A0AAE0ZJI7_9GAST</name>
<dbReference type="AlphaFoldDB" id="A0AAE0ZJI7"/>
<gene>
    <name evidence="2" type="ORF">RRG08_029502</name>
</gene>
<dbReference type="EMBL" id="JAWDGP010003807">
    <property type="protein sequence ID" value="KAK3770584.1"/>
    <property type="molecule type" value="Genomic_DNA"/>
</dbReference>
<accession>A0AAE0ZJI7</accession>
<evidence type="ECO:0000313" key="2">
    <source>
        <dbReference type="EMBL" id="KAK3770584.1"/>
    </source>
</evidence>
<dbReference type="Proteomes" id="UP001283361">
    <property type="component" value="Unassembled WGS sequence"/>
</dbReference>